<reference evidence="1 2" key="1">
    <citation type="submission" date="2021-06" db="EMBL/GenBank/DDBJ databases">
        <authorList>
            <person name="Kallberg Y."/>
            <person name="Tangrot J."/>
            <person name="Rosling A."/>
        </authorList>
    </citation>
    <scope>NUCLEOTIDE SEQUENCE [LARGE SCALE GENOMIC DNA]</scope>
    <source>
        <strain evidence="1 2">120-4 pot B 10/14</strain>
    </source>
</reference>
<feature type="non-terminal residue" evidence="1">
    <location>
        <position position="99"/>
    </location>
</feature>
<keyword evidence="2" id="KW-1185">Reference proteome</keyword>
<proteinExistence type="predicted"/>
<sequence>MISQQEICKCKNCLMINIQGRKLNKRTIYQHKKAEKYLYDKTDEYENLDVCEKLNEYNELNINNEELDYDILDELKVLEHKELEQEQIVSIDELVQNIE</sequence>
<comment type="caution">
    <text evidence="1">The sequence shown here is derived from an EMBL/GenBank/DDBJ whole genome shotgun (WGS) entry which is preliminary data.</text>
</comment>
<protein>
    <submittedName>
        <fullName evidence="1">39673_t:CDS:1</fullName>
    </submittedName>
</protein>
<name>A0ABN7WLJ3_GIGMA</name>
<dbReference type="Proteomes" id="UP000789901">
    <property type="component" value="Unassembled WGS sequence"/>
</dbReference>
<gene>
    <name evidence="1" type="ORF">GMARGA_LOCUS32331</name>
</gene>
<evidence type="ECO:0000313" key="1">
    <source>
        <dbReference type="EMBL" id="CAG8834966.1"/>
    </source>
</evidence>
<evidence type="ECO:0000313" key="2">
    <source>
        <dbReference type="Proteomes" id="UP000789901"/>
    </source>
</evidence>
<dbReference type="EMBL" id="CAJVQB010050554">
    <property type="protein sequence ID" value="CAG8834966.1"/>
    <property type="molecule type" value="Genomic_DNA"/>
</dbReference>
<organism evidence="1 2">
    <name type="scientific">Gigaspora margarita</name>
    <dbReference type="NCBI Taxonomy" id="4874"/>
    <lineage>
        <taxon>Eukaryota</taxon>
        <taxon>Fungi</taxon>
        <taxon>Fungi incertae sedis</taxon>
        <taxon>Mucoromycota</taxon>
        <taxon>Glomeromycotina</taxon>
        <taxon>Glomeromycetes</taxon>
        <taxon>Diversisporales</taxon>
        <taxon>Gigasporaceae</taxon>
        <taxon>Gigaspora</taxon>
    </lineage>
</organism>
<accession>A0ABN7WLJ3</accession>